<dbReference type="SMART" id="SM00849">
    <property type="entry name" value="Lactamase_B"/>
    <property type="match status" value="1"/>
</dbReference>
<accession>A0A8J7IK43</accession>
<dbReference type="SUPFAM" id="SSF56281">
    <property type="entry name" value="Metallo-hydrolase/oxidoreductase"/>
    <property type="match status" value="1"/>
</dbReference>
<gene>
    <name evidence="3" type="ORF">JF290_16880</name>
</gene>
<dbReference type="InterPro" id="IPR050855">
    <property type="entry name" value="NDM-1-like"/>
</dbReference>
<dbReference type="RefSeq" id="WP_199026073.1">
    <property type="nucleotide sequence ID" value="NZ_JAELVR010000012.1"/>
</dbReference>
<evidence type="ECO:0000313" key="3">
    <source>
        <dbReference type="EMBL" id="MBJ6373202.1"/>
    </source>
</evidence>
<dbReference type="InterPro" id="IPR030811">
    <property type="entry name" value="SoxH-rel_PQQ_1"/>
</dbReference>
<dbReference type="EMBL" id="JAELVR010000012">
    <property type="protein sequence ID" value="MBJ6373202.1"/>
    <property type="molecule type" value="Genomic_DNA"/>
</dbReference>
<dbReference type="NCBIfam" id="TIGR04558">
    <property type="entry name" value="SoxH_rel_PQQ_1"/>
    <property type="match status" value="1"/>
</dbReference>
<comment type="similarity">
    <text evidence="1">Belongs to the metallo-beta-lactamase superfamily. Class-B beta-lactamase family.</text>
</comment>
<dbReference type="Gene3D" id="3.60.15.10">
    <property type="entry name" value="Ribonuclease Z/Hydroxyacylglutathione hydrolase-like"/>
    <property type="match status" value="1"/>
</dbReference>
<dbReference type="GO" id="GO:0017001">
    <property type="term" value="P:antibiotic catabolic process"/>
    <property type="evidence" value="ECO:0007669"/>
    <property type="project" value="UniProtKB-ARBA"/>
</dbReference>
<dbReference type="CDD" id="cd16282">
    <property type="entry name" value="metallo-hydrolase-like_MBL-fold"/>
    <property type="match status" value="1"/>
</dbReference>
<dbReference type="AlphaFoldDB" id="A0A8J7IK43"/>
<dbReference type="InterPro" id="IPR001279">
    <property type="entry name" value="Metallo-B-lactamas"/>
</dbReference>
<dbReference type="PANTHER" id="PTHR42951">
    <property type="entry name" value="METALLO-BETA-LACTAMASE DOMAIN-CONTAINING"/>
    <property type="match status" value="1"/>
</dbReference>
<evidence type="ECO:0000313" key="4">
    <source>
        <dbReference type="Proteomes" id="UP000619079"/>
    </source>
</evidence>
<feature type="domain" description="Metallo-beta-lactamase" evidence="2">
    <location>
        <begin position="61"/>
        <end position="241"/>
    </location>
</feature>
<reference evidence="3" key="1">
    <citation type="submission" date="2020-12" db="EMBL/GenBank/DDBJ databases">
        <title>Sedimentitalea sp. nov., isolated from sand in Incheon.</title>
        <authorList>
            <person name="Kim W."/>
        </authorList>
    </citation>
    <scope>NUCLEOTIDE SEQUENCE</scope>
    <source>
        <strain evidence="3">CAU 1593</strain>
    </source>
</reference>
<dbReference type="Pfam" id="PF00753">
    <property type="entry name" value="Lactamase_B"/>
    <property type="match status" value="1"/>
</dbReference>
<dbReference type="Proteomes" id="UP000619079">
    <property type="component" value="Unassembled WGS sequence"/>
</dbReference>
<dbReference type="PANTHER" id="PTHR42951:SF4">
    <property type="entry name" value="ACYL-COENZYME A THIOESTERASE MBLAC2"/>
    <property type="match status" value="1"/>
</dbReference>
<proteinExistence type="inferred from homology"/>
<comment type="caution">
    <text evidence="3">The sequence shown here is derived from an EMBL/GenBank/DDBJ whole genome shotgun (WGS) entry which is preliminary data.</text>
</comment>
<keyword evidence="4" id="KW-1185">Reference proteome</keyword>
<evidence type="ECO:0000256" key="1">
    <source>
        <dbReference type="ARBA" id="ARBA00005250"/>
    </source>
</evidence>
<organism evidence="3 4">
    <name type="scientific">Sedimentitalea arenosa</name>
    <dbReference type="NCBI Taxonomy" id="2798803"/>
    <lineage>
        <taxon>Bacteria</taxon>
        <taxon>Pseudomonadati</taxon>
        <taxon>Pseudomonadota</taxon>
        <taxon>Alphaproteobacteria</taxon>
        <taxon>Rhodobacterales</taxon>
        <taxon>Paracoccaceae</taxon>
        <taxon>Sedimentitalea</taxon>
    </lineage>
</organism>
<protein>
    <submittedName>
        <fullName evidence="3">Quinoprotein relay system zinc metallohydrolase 1</fullName>
    </submittedName>
</protein>
<sequence>MITTRRRACALIGATATIGLPNLPFAQARLSYDLQPKPAGPGIWMIEGSTDYFSMDNGGAIVNCVLLQGDSGLIVIDTGPSRRFGEALAGVARTLDLRGVSAVVNTHHHPDHFFGNQVFATQPIHALGDTIRLAQDEGDGFADNMYRLLGDWMRGTEVVPPRNVLDGGEVTIDGRAFTVLPLSGHTAADMALLDQRSGLLIAGDLVFHDRAPTTPSADLAQWSAALDTLEATNAAAILPGHGPLDQAGASIAQTRAYLDWLNTTLRQSARDGLDMIEVMQLPLPERFAAMGAQPDEYQRSVSHLFPDIELAVLPRAN</sequence>
<name>A0A8J7IK43_9RHOB</name>
<dbReference type="InterPro" id="IPR036866">
    <property type="entry name" value="RibonucZ/Hydroxyglut_hydro"/>
</dbReference>
<evidence type="ECO:0000259" key="2">
    <source>
        <dbReference type="SMART" id="SM00849"/>
    </source>
</evidence>